<evidence type="ECO:0000313" key="2">
    <source>
        <dbReference type="Proteomes" id="UP001322277"/>
    </source>
</evidence>
<organism evidence="1 2">
    <name type="scientific">Colletotrichum destructivum</name>
    <dbReference type="NCBI Taxonomy" id="34406"/>
    <lineage>
        <taxon>Eukaryota</taxon>
        <taxon>Fungi</taxon>
        <taxon>Dikarya</taxon>
        <taxon>Ascomycota</taxon>
        <taxon>Pezizomycotina</taxon>
        <taxon>Sordariomycetes</taxon>
        <taxon>Hypocreomycetidae</taxon>
        <taxon>Glomerellales</taxon>
        <taxon>Glomerellaceae</taxon>
        <taxon>Colletotrichum</taxon>
        <taxon>Colletotrichum destructivum species complex</taxon>
    </lineage>
</organism>
<reference evidence="2" key="1">
    <citation type="journal article" date="2023" name="bioRxiv">
        <title>Complete genome of the Medicago anthracnose fungus, Colletotrichum destructivum, reveals a mini-chromosome-like region within a core chromosome.</title>
        <authorList>
            <person name="Lapalu N."/>
            <person name="Simon A."/>
            <person name="Lu A."/>
            <person name="Plaumann P.-L."/>
            <person name="Amselem J."/>
            <person name="Pigne S."/>
            <person name="Auger A."/>
            <person name="Koch C."/>
            <person name="Dallery J.-F."/>
            <person name="O'Connell R.J."/>
        </authorList>
    </citation>
    <scope>NUCLEOTIDE SEQUENCE [LARGE SCALE GENOMIC DNA]</scope>
    <source>
        <strain evidence="2">CBS 520.97</strain>
    </source>
</reference>
<evidence type="ECO:0000313" key="1">
    <source>
        <dbReference type="EMBL" id="WQF75298.1"/>
    </source>
</evidence>
<name>A0AAX4HWQ0_9PEZI</name>
<dbReference type="KEGG" id="cdet:87936815"/>
<sequence>MNQPPQSGPNGPAVEQFLKEAKETCEALAAMLGSMDIAAVITTDKTPEEYRLAIIYRDELDGMRTIGSYWQTSVRNMRMNAPEGEMAKKLQDIDEGFDKFLADIEILYENVVLWIEN</sequence>
<dbReference type="Proteomes" id="UP001322277">
    <property type="component" value="Chromosome 1"/>
</dbReference>
<dbReference type="EMBL" id="CP137305">
    <property type="protein sequence ID" value="WQF75298.1"/>
    <property type="molecule type" value="Genomic_DNA"/>
</dbReference>
<dbReference type="AlphaFoldDB" id="A0AAX4HWQ0"/>
<gene>
    <name evidence="1" type="ORF">CDEST_00312</name>
</gene>
<protein>
    <submittedName>
        <fullName evidence="1">Uncharacterized protein</fullName>
    </submittedName>
</protein>
<dbReference type="RefSeq" id="XP_062772522.1">
    <property type="nucleotide sequence ID" value="XM_062916471.1"/>
</dbReference>
<dbReference type="GeneID" id="87936815"/>
<keyword evidence="2" id="KW-1185">Reference proteome</keyword>
<accession>A0AAX4HWQ0</accession>
<proteinExistence type="predicted"/>